<evidence type="ECO:0000313" key="4">
    <source>
        <dbReference type="Proteomes" id="UP000261520"/>
    </source>
</evidence>
<dbReference type="PROSITE" id="PS00615">
    <property type="entry name" value="C_TYPE_LECTIN_1"/>
    <property type="match status" value="1"/>
</dbReference>
<dbReference type="InterPro" id="IPR001304">
    <property type="entry name" value="C-type_lectin-like"/>
</dbReference>
<evidence type="ECO:0000313" key="3">
    <source>
        <dbReference type="Ensembl" id="ENSPMGP00000025337.1"/>
    </source>
</evidence>
<evidence type="ECO:0000256" key="1">
    <source>
        <dbReference type="ARBA" id="ARBA00023157"/>
    </source>
</evidence>
<sequence length="143" mass="16688">MTEDCPVLVLCSHLPFRRYHFINTPMTWPQAQQYCRQNYADLATFESMEEVQQLQPTILYSWAWIGLFDDISSWKGVMGKEPNSWRWSATGDHSQSGYQVWSFGEPNYGYRFETCGVIDTNGEWQDQGCELLYGFVCFTGKIH</sequence>
<keyword evidence="1" id="KW-1015">Disulfide bond</keyword>
<dbReference type="InterPro" id="IPR016187">
    <property type="entry name" value="CTDL_fold"/>
</dbReference>
<dbReference type="Ensembl" id="ENSPMGT00000026982.1">
    <property type="protein sequence ID" value="ENSPMGP00000025337.1"/>
    <property type="gene ID" value="ENSPMGG00000020449.1"/>
</dbReference>
<protein>
    <recommendedName>
        <fullName evidence="2">C-type lectin domain-containing protein</fullName>
    </recommendedName>
</protein>
<dbReference type="STRING" id="409849.ENSPMGP00000025337"/>
<reference evidence="3" key="2">
    <citation type="submission" date="2025-09" db="UniProtKB">
        <authorList>
            <consortium name="Ensembl"/>
        </authorList>
    </citation>
    <scope>IDENTIFICATION</scope>
</reference>
<proteinExistence type="predicted"/>
<dbReference type="InterPro" id="IPR016186">
    <property type="entry name" value="C-type_lectin-like/link_sf"/>
</dbReference>
<organism evidence="3 4">
    <name type="scientific">Periophthalmus magnuspinnatus</name>
    <dbReference type="NCBI Taxonomy" id="409849"/>
    <lineage>
        <taxon>Eukaryota</taxon>
        <taxon>Metazoa</taxon>
        <taxon>Chordata</taxon>
        <taxon>Craniata</taxon>
        <taxon>Vertebrata</taxon>
        <taxon>Euteleostomi</taxon>
        <taxon>Actinopterygii</taxon>
        <taxon>Neopterygii</taxon>
        <taxon>Teleostei</taxon>
        <taxon>Neoteleostei</taxon>
        <taxon>Acanthomorphata</taxon>
        <taxon>Gobiaria</taxon>
        <taxon>Gobiiformes</taxon>
        <taxon>Gobioidei</taxon>
        <taxon>Gobiidae</taxon>
        <taxon>Oxudercinae</taxon>
        <taxon>Periophthalmus</taxon>
    </lineage>
</organism>
<keyword evidence="4" id="KW-1185">Reference proteome</keyword>
<dbReference type="Proteomes" id="UP000261520">
    <property type="component" value="Unplaced"/>
</dbReference>
<reference evidence="3" key="1">
    <citation type="submission" date="2025-08" db="UniProtKB">
        <authorList>
            <consortium name="Ensembl"/>
        </authorList>
    </citation>
    <scope>IDENTIFICATION</scope>
</reference>
<dbReference type="Gene3D" id="3.10.100.10">
    <property type="entry name" value="Mannose-Binding Protein A, subunit A"/>
    <property type="match status" value="1"/>
</dbReference>
<dbReference type="InterPro" id="IPR018378">
    <property type="entry name" value="C-type_lectin_CS"/>
</dbReference>
<name>A0A3B4B6L7_9GOBI</name>
<feature type="domain" description="C-type lectin" evidence="2">
    <location>
        <begin position="19"/>
        <end position="138"/>
    </location>
</feature>
<dbReference type="SMART" id="SM00034">
    <property type="entry name" value="CLECT"/>
    <property type="match status" value="1"/>
</dbReference>
<dbReference type="SUPFAM" id="SSF56436">
    <property type="entry name" value="C-type lectin-like"/>
    <property type="match status" value="1"/>
</dbReference>
<dbReference type="PROSITE" id="PS50041">
    <property type="entry name" value="C_TYPE_LECTIN_2"/>
    <property type="match status" value="1"/>
</dbReference>
<dbReference type="Pfam" id="PF00059">
    <property type="entry name" value="Lectin_C"/>
    <property type="match status" value="1"/>
</dbReference>
<dbReference type="AlphaFoldDB" id="A0A3B4B6L7"/>
<dbReference type="PANTHER" id="PTHR45784:SF3">
    <property type="entry name" value="C-TYPE LECTIN DOMAIN FAMILY 4 MEMBER K-LIKE-RELATED"/>
    <property type="match status" value="1"/>
</dbReference>
<accession>A0A3B4B6L7</accession>
<dbReference type="PANTHER" id="PTHR45784">
    <property type="entry name" value="C-TYPE LECTIN DOMAIN FAMILY 20 MEMBER A-RELATED"/>
    <property type="match status" value="1"/>
</dbReference>
<evidence type="ECO:0000259" key="2">
    <source>
        <dbReference type="PROSITE" id="PS50041"/>
    </source>
</evidence>